<dbReference type="Gene3D" id="1.10.10.10">
    <property type="entry name" value="Winged helix-like DNA-binding domain superfamily/Winged helix DNA-binding domain"/>
    <property type="match status" value="1"/>
</dbReference>
<evidence type="ECO:0000313" key="7">
    <source>
        <dbReference type="EMBL" id="MFB9212561.1"/>
    </source>
</evidence>
<dbReference type="InterPro" id="IPR013325">
    <property type="entry name" value="RNA_pol_sigma_r2"/>
</dbReference>
<comment type="similarity">
    <text evidence="1">Belongs to the sigma-70 factor family. ECF subfamily.</text>
</comment>
<keyword evidence="8" id="KW-1185">Reference proteome</keyword>
<proteinExistence type="inferred from homology"/>
<dbReference type="SUPFAM" id="SSF88659">
    <property type="entry name" value="Sigma3 and sigma4 domains of RNA polymerase sigma factors"/>
    <property type="match status" value="1"/>
</dbReference>
<dbReference type="SUPFAM" id="SSF88946">
    <property type="entry name" value="Sigma2 domain of RNA polymerase sigma factors"/>
    <property type="match status" value="1"/>
</dbReference>
<dbReference type="Pfam" id="PF04542">
    <property type="entry name" value="Sigma70_r2"/>
    <property type="match status" value="1"/>
</dbReference>
<keyword evidence="3" id="KW-0731">Sigma factor</keyword>
<dbReference type="InterPro" id="IPR013324">
    <property type="entry name" value="RNA_pol_sigma_r3/r4-like"/>
</dbReference>
<evidence type="ECO:0000256" key="4">
    <source>
        <dbReference type="ARBA" id="ARBA00023163"/>
    </source>
</evidence>
<sequence length="171" mass="20060">MEKSDNVCKEKVFNQVFGDNAKDLFNFLHFKYQDEDEAKDLVQEVFGKLWDNCKKVTIEKARGFLFVSANNLMKNILSKKNTARKHQPYLKVDEISVENPLYLMEESEFEDKLNRALQELPEEQRVTLLLKRIEGKKQKEIAEMLGISEKAVEKRLYKAMNTLREKLGNVL</sequence>
<dbReference type="InterPro" id="IPR036388">
    <property type="entry name" value="WH-like_DNA-bd_sf"/>
</dbReference>
<dbReference type="NCBIfam" id="TIGR02937">
    <property type="entry name" value="sigma70-ECF"/>
    <property type="match status" value="1"/>
</dbReference>
<gene>
    <name evidence="7" type="ORF">ACFFUR_12150</name>
</gene>
<dbReference type="InterPro" id="IPR014284">
    <property type="entry name" value="RNA_pol_sigma-70_dom"/>
</dbReference>
<keyword evidence="4" id="KW-0804">Transcription</keyword>
<evidence type="ECO:0000313" key="8">
    <source>
        <dbReference type="Proteomes" id="UP001589654"/>
    </source>
</evidence>
<dbReference type="InterPro" id="IPR013249">
    <property type="entry name" value="RNA_pol_sigma70_r4_t2"/>
</dbReference>
<keyword evidence="2" id="KW-0805">Transcription regulation</keyword>
<feature type="domain" description="RNA polymerase sigma-70 region 2" evidence="5">
    <location>
        <begin position="19"/>
        <end position="81"/>
    </location>
</feature>
<comment type="caution">
    <text evidence="7">The sequence shown here is derived from an EMBL/GenBank/DDBJ whole genome shotgun (WGS) entry which is preliminary data.</text>
</comment>
<name>A0ABV5J7C3_9BACT</name>
<evidence type="ECO:0000256" key="1">
    <source>
        <dbReference type="ARBA" id="ARBA00010641"/>
    </source>
</evidence>
<accession>A0ABV5J7C3</accession>
<reference evidence="7 8" key="1">
    <citation type="submission" date="2024-09" db="EMBL/GenBank/DDBJ databases">
        <authorList>
            <person name="Sun Q."/>
            <person name="Mori K."/>
        </authorList>
    </citation>
    <scope>NUCLEOTIDE SEQUENCE [LARGE SCALE GENOMIC DNA]</scope>
    <source>
        <strain evidence="7 8">CECT 7682</strain>
    </source>
</reference>
<evidence type="ECO:0000256" key="2">
    <source>
        <dbReference type="ARBA" id="ARBA00023015"/>
    </source>
</evidence>
<dbReference type="CDD" id="cd06171">
    <property type="entry name" value="Sigma70_r4"/>
    <property type="match status" value="1"/>
</dbReference>
<dbReference type="Proteomes" id="UP001589654">
    <property type="component" value="Unassembled WGS sequence"/>
</dbReference>
<dbReference type="RefSeq" id="WP_290249381.1">
    <property type="nucleotide sequence ID" value="NZ_JAUFQT010000002.1"/>
</dbReference>
<dbReference type="InterPro" id="IPR007627">
    <property type="entry name" value="RNA_pol_sigma70_r2"/>
</dbReference>
<evidence type="ECO:0000256" key="3">
    <source>
        <dbReference type="ARBA" id="ARBA00023082"/>
    </source>
</evidence>
<organism evidence="7 8">
    <name type="scientific">Echinicola jeungdonensis</name>
    <dbReference type="NCBI Taxonomy" id="709343"/>
    <lineage>
        <taxon>Bacteria</taxon>
        <taxon>Pseudomonadati</taxon>
        <taxon>Bacteroidota</taxon>
        <taxon>Cytophagia</taxon>
        <taxon>Cytophagales</taxon>
        <taxon>Cyclobacteriaceae</taxon>
        <taxon>Echinicola</taxon>
    </lineage>
</organism>
<dbReference type="PANTHER" id="PTHR43133">
    <property type="entry name" value="RNA POLYMERASE ECF-TYPE SIGMA FACTO"/>
    <property type="match status" value="1"/>
</dbReference>
<dbReference type="EMBL" id="JBHMEW010000062">
    <property type="protein sequence ID" value="MFB9212561.1"/>
    <property type="molecule type" value="Genomic_DNA"/>
</dbReference>
<protein>
    <submittedName>
        <fullName evidence="7">RNA polymerase sigma factor</fullName>
    </submittedName>
</protein>
<evidence type="ECO:0000259" key="5">
    <source>
        <dbReference type="Pfam" id="PF04542"/>
    </source>
</evidence>
<dbReference type="PANTHER" id="PTHR43133:SF46">
    <property type="entry name" value="RNA POLYMERASE SIGMA-70 FACTOR ECF SUBFAMILY"/>
    <property type="match status" value="1"/>
</dbReference>
<dbReference type="Gene3D" id="1.10.1740.10">
    <property type="match status" value="1"/>
</dbReference>
<feature type="domain" description="RNA polymerase sigma factor 70 region 4 type 2" evidence="6">
    <location>
        <begin position="112"/>
        <end position="162"/>
    </location>
</feature>
<evidence type="ECO:0000259" key="6">
    <source>
        <dbReference type="Pfam" id="PF08281"/>
    </source>
</evidence>
<dbReference type="InterPro" id="IPR039425">
    <property type="entry name" value="RNA_pol_sigma-70-like"/>
</dbReference>
<dbReference type="Pfam" id="PF08281">
    <property type="entry name" value="Sigma70_r4_2"/>
    <property type="match status" value="1"/>
</dbReference>